<accession>A0A9N9JFT0</accession>
<dbReference type="EMBL" id="CAJVPY010020090">
    <property type="protein sequence ID" value="CAG8774175.1"/>
    <property type="molecule type" value="Genomic_DNA"/>
</dbReference>
<reference evidence="1" key="1">
    <citation type="submission" date="2021-06" db="EMBL/GenBank/DDBJ databases">
        <authorList>
            <person name="Kallberg Y."/>
            <person name="Tangrot J."/>
            <person name="Rosling A."/>
        </authorList>
    </citation>
    <scope>NUCLEOTIDE SEQUENCE</scope>
    <source>
        <strain evidence="1">MA453B</strain>
    </source>
</reference>
<evidence type="ECO:0000313" key="2">
    <source>
        <dbReference type="Proteomes" id="UP000789405"/>
    </source>
</evidence>
<comment type="caution">
    <text evidence="1">The sequence shown here is derived from an EMBL/GenBank/DDBJ whole genome shotgun (WGS) entry which is preliminary data.</text>
</comment>
<dbReference type="AlphaFoldDB" id="A0A9N9JFT0"/>
<name>A0A9N9JFT0_9GLOM</name>
<dbReference type="Proteomes" id="UP000789405">
    <property type="component" value="Unassembled WGS sequence"/>
</dbReference>
<organism evidence="1 2">
    <name type="scientific">Dentiscutata erythropus</name>
    <dbReference type="NCBI Taxonomy" id="1348616"/>
    <lineage>
        <taxon>Eukaryota</taxon>
        <taxon>Fungi</taxon>
        <taxon>Fungi incertae sedis</taxon>
        <taxon>Mucoromycota</taxon>
        <taxon>Glomeromycotina</taxon>
        <taxon>Glomeromycetes</taxon>
        <taxon>Diversisporales</taxon>
        <taxon>Gigasporaceae</taxon>
        <taxon>Dentiscutata</taxon>
    </lineage>
</organism>
<gene>
    <name evidence="1" type="ORF">DERYTH_LOCUS18987</name>
</gene>
<dbReference type="OrthoDB" id="2441667at2759"/>
<feature type="non-terminal residue" evidence="1">
    <location>
        <position position="67"/>
    </location>
</feature>
<sequence length="67" mass="7468">MLGQADSSDRYTTSDMHNGLLELVECGEINEENVSTQSTIENWINRYSQESKKEAAECILNISAQAT</sequence>
<evidence type="ECO:0000313" key="1">
    <source>
        <dbReference type="EMBL" id="CAG8774175.1"/>
    </source>
</evidence>
<keyword evidence="2" id="KW-1185">Reference proteome</keyword>
<proteinExistence type="predicted"/>
<protein>
    <submittedName>
        <fullName evidence="1">1827_t:CDS:1</fullName>
    </submittedName>
</protein>